<evidence type="ECO:0000313" key="8">
    <source>
        <dbReference type="EMBL" id="EEN46010.1"/>
    </source>
</evidence>
<feature type="disulfide bond" evidence="6">
    <location>
        <begin position="153"/>
        <end position="180"/>
    </location>
</feature>
<gene>
    <name evidence="8" type="ORF">BRAFLDRAFT_135646</name>
</gene>
<keyword evidence="4 6" id="KW-1015">Disulfide bond</keyword>
<feature type="non-terminal residue" evidence="8">
    <location>
        <position position="606"/>
    </location>
</feature>
<dbReference type="InterPro" id="IPR000436">
    <property type="entry name" value="Sushi_SCR_CCP_dom"/>
</dbReference>
<protein>
    <recommendedName>
        <fullName evidence="7">Sushi domain-containing protein</fullName>
    </recommendedName>
</protein>
<dbReference type="CDD" id="cd00033">
    <property type="entry name" value="CCP"/>
    <property type="match status" value="9"/>
</dbReference>
<dbReference type="InterPro" id="IPR050350">
    <property type="entry name" value="Compl-Cell_Adhes-Reg"/>
</dbReference>
<evidence type="ECO:0000256" key="5">
    <source>
        <dbReference type="ARBA" id="ARBA00023180"/>
    </source>
</evidence>
<feature type="disulfide bond" evidence="6">
    <location>
        <begin position="34"/>
        <end position="61"/>
    </location>
</feature>
<feature type="disulfide bond" evidence="6">
    <location>
        <begin position="213"/>
        <end position="240"/>
    </location>
</feature>
<feature type="disulfide bond" evidence="6">
    <location>
        <begin position="452"/>
        <end position="479"/>
    </location>
</feature>
<feature type="disulfide bond" evidence="6">
    <location>
        <begin position="578"/>
        <end position="605"/>
    </location>
</feature>
<accession>C3ZN47</accession>
<feature type="domain" description="Sushi" evidence="7">
    <location>
        <begin position="252"/>
        <end position="301"/>
    </location>
</feature>
<evidence type="ECO:0000256" key="1">
    <source>
        <dbReference type="ARBA" id="ARBA00022659"/>
    </source>
</evidence>
<feature type="domain" description="Sushi" evidence="7">
    <location>
        <begin position="488"/>
        <end position="547"/>
    </location>
</feature>
<dbReference type="Pfam" id="PF00084">
    <property type="entry name" value="Sushi"/>
    <property type="match status" value="9"/>
</dbReference>
<dbReference type="STRING" id="7739.C3ZN47"/>
<dbReference type="PROSITE" id="PS50923">
    <property type="entry name" value="SUSHI"/>
    <property type="match status" value="9"/>
</dbReference>
<feature type="domain" description="Sushi" evidence="7">
    <location>
        <begin position="422"/>
        <end position="481"/>
    </location>
</feature>
<evidence type="ECO:0000256" key="6">
    <source>
        <dbReference type="PROSITE-ProRule" id="PRU00302"/>
    </source>
</evidence>
<dbReference type="FunFam" id="2.10.70.10:FF:000014">
    <property type="entry name" value="Membrane cofactor protein"/>
    <property type="match status" value="1"/>
</dbReference>
<dbReference type="InterPro" id="IPR035976">
    <property type="entry name" value="Sushi/SCR/CCP_sf"/>
</dbReference>
<reference evidence="8" key="1">
    <citation type="journal article" date="2008" name="Nature">
        <title>The amphioxus genome and the evolution of the chordate karyotype.</title>
        <authorList>
            <consortium name="US DOE Joint Genome Institute (JGI-PGF)"/>
            <person name="Putnam N.H."/>
            <person name="Butts T."/>
            <person name="Ferrier D.E.K."/>
            <person name="Furlong R.F."/>
            <person name="Hellsten U."/>
            <person name="Kawashima T."/>
            <person name="Robinson-Rechavi M."/>
            <person name="Shoguchi E."/>
            <person name="Terry A."/>
            <person name="Yu J.-K."/>
            <person name="Benito-Gutierrez E.L."/>
            <person name="Dubchak I."/>
            <person name="Garcia-Fernandez J."/>
            <person name="Gibson-Brown J.J."/>
            <person name="Grigoriev I.V."/>
            <person name="Horton A.C."/>
            <person name="de Jong P.J."/>
            <person name="Jurka J."/>
            <person name="Kapitonov V.V."/>
            <person name="Kohara Y."/>
            <person name="Kuroki Y."/>
            <person name="Lindquist E."/>
            <person name="Lucas S."/>
            <person name="Osoegawa K."/>
            <person name="Pennacchio L.A."/>
            <person name="Salamov A.A."/>
            <person name="Satou Y."/>
            <person name="Sauka-Spengler T."/>
            <person name="Schmutz J."/>
            <person name="Shin-I T."/>
            <person name="Toyoda A."/>
            <person name="Bronner-Fraser M."/>
            <person name="Fujiyama A."/>
            <person name="Holland L.Z."/>
            <person name="Holland P.W.H."/>
            <person name="Satoh N."/>
            <person name="Rokhsar D.S."/>
        </authorList>
    </citation>
    <scope>NUCLEOTIDE SEQUENCE [LARGE SCALE GENOMIC DNA]</scope>
    <source>
        <strain evidence="8">S238N-H82</strain>
        <tissue evidence="8">Testes</tissue>
    </source>
</reference>
<feature type="disulfide bond" evidence="6">
    <location>
        <begin position="93"/>
        <end position="120"/>
    </location>
</feature>
<evidence type="ECO:0000256" key="2">
    <source>
        <dbReference type="ARBA" id="ARBA00022729"/>
    </source>
</evidence>
<feature type="domain" description="Sushi" evidence="7">
    <location>
        <begin position="363"/>
        <end position="421"/>
    </location>
</feature>
<feature type="disulfide bond" evidence="6">
    <location>
        <begin position="272"/>
        <end position="299"/>
    </location>
</feature>
<feature type="domain" description="Sushi" evidence="7">
    <location>
        <begin position="123"/>
        <end position="182"/>
    </location>
</feature>
<dbReference type="SUPFAM" id="SSF57535">
    <property type="entry name" value="Complement control module/SCR domain"/>
    <property type="match status" value="9"/>
</dbReference>
<comment type="caution">
    <text evidence="6">Lacks conserved residue(s) required for the propagation of feature annotation.</text>
</comment>
<evidence type="ECO:0000256" key="3">
    <source>
        <dbReference type="ARBA" id="ARBA00022737"/>
    </source>
</evidence>
<organism>
    <name type="scientific">Branchiostoma floridae</name>
    <name type="common">Florida lancelet</name>
    <name type="synonym">Amphioxus</name>
    <dbReference type="NCBI Taxonomy" id="7739"/>
    <lineage>
        <taxon>Eukaryota</taxon>
        <taxon>Metazoa</taxon>
        <taxon>Chordata</taxon>
        <taxon>Cephalochordata</taxon>
        <taxon>Leptocardii</taxon>
        <taxon>Amphioxiformes</taxon>
        <taxon>Branchiostomatidae</taxon>
        <taxon>Branchiostoma</taxon>
    </lineage>
</organism>
<dbReference type="Gene3D" id="2.10.70.10">
    <property type="entry name" value="Complement Module, domain 1"/>
    <property type="match status" value="9"/>
</dbReference>
<evidence type="ECO:0000256" key="4">
    <source>
        <dbReference type="ARBA" id="ARBA00023157"/>
    </source>
</evidence>
<keyword evidence="2" id="KW-0732">Signal</keyword>
<feature type="disulfide bond" evidence="6">
    <location>
        <begin position="392"/>
        <end position="419"/>
    </location>
</feature>
<feature type="disulfide bond" evidence="6">
    <location>
        <begin position="518"/>
        <end position="545"/>
    </location>
</feature>
<sequence length="606" mass="63796">ISAIQCPVLSAPANGVRSPTTGSNFYTNTIAFTCNAGYQLTGTSPLTCQADGTWSNTVPTCTRKQCPALTPPANGALSTAGPYFYPNQVTFSCNSGYQRNGVSPVTCQADGTWSNPVPTCTPVQCPALIAPTYGALNPPAGPYVYQNQVTVTCNSGYQLNGVSSLTCQADGTWSNNVPTCEPRQCPVLNAPTNGARTPPTGSNLYQNQVTFTCNAGYDLDGVSPVTCQADGIWSNPVPVCRPRCPALTAPTNGARTPPTGQNSYQDVIRFTCNSGYIRNGAFDTTCQADGTWSNPVPTCERKIILSHHTTTLSLLRSPVTRDTYETALQLRRVKLTDHGATLLQHAYYLESIRYQFYFIISARPCQALTAPTNGALSPAAPHNYPVTVTFTCNTGYVRNGDQTTTCQADGTWSNHSPTCTLGQCSALAAPTNGARTPPTGATSYGNTVTFTCNSGYVRNGTATATCKSDGTWSNPIPTCTRKTILSSRQCPTLAAPTNGALSPPGPAYSYPSTVIVTCNSGYQLNGVSPVTCQADGTWSNPVGTCRPGQCSALTAPINGSRMPPTGANSYGNTVTFTCNPGYVRNGAATSTCQADGTWTYPVPTCK</sequence>
<feature type="non-terminal residue" evidence="8">
    <location>
        <position position="1"/>
    </location>
</feature>
<feature type="domain" description="Sushi" evidence="7">
    <location>
        <begin position="4"/>
        <end position="63"/>
    </location>
</feature>
<keyword evidence="3" id="KW-0677">Repeat</keyword>
<feature type="domain" description="Sushi" evidence="7">
    <location>
        <begin position="183"/>
        <end position="242"/>
    </location>
</feature>
<dbReference type="EMBL" id="GG666649">
    <property type="protein sequence ID" value="EEN46010.1"/>
    <property type="molecule type" value="Genomic_DNA"/>
</dbReference>
<dbReference type="PANTHER" id="PTHR19325:SF567">
    <property type="entry name" value="SUSHI, VON WILLEBRAND FACTOR TYPE A, EGF AND PENTRAXIN DOMAIN-CONTAINING PROTEIN 1-LIKE"/>
    <property type="match status" value="1"/>
</dbReference>
<feature type="domain" description="Sushi" evidence="7">
    <location>
        <begin position="64"/>
        <end position="122"/>
    </location>
</feature>
<dbReference type="AlphaFoldDB" id="C3ZN47"/>
<dbReference type="SMART" id="SM00032">
    <property type="entry name" value="CCP"/>
    <property type="match status" value="9"/>
</dbReference>
<keyword evidence="5" id="KW-0325">Glycoprotein</keyword>
<feature type="domain" description="Sushi" evidence="7">
    <location>
        <begin position="548"/>
        <end position="606"/>
    </location>
</feature>
<evidence type="ECO:0000259" key="7">
    <source>
        <dbReference type="PROSITE" id="PS50923"/>
    </source>
</evidence>
<proteinExistence type="predicted"/>
<dbReference type="eggNOG" id="KOG4297">
    <property type="taxonomic scope" value="Eukaryota"/>
</dbReference>
<keyword evidence="1 6" id="KW-0768">Sushi</keyword>
<dbReference type="PANTHER" id="PTHR19325">
    <property type="entry name" value="COMPLEMENT COMPONENT-RELATED SUSHI DOMAIN-CONTAINING"/>
    <property type="match status" value="1"/>
</dbReference>
<dbReference type="InParanoid" id="C3ZN47"/>
<name>C3ZN47_BRAFL</name>